<evidence type="ECO:0008006" key="3">
    <source>
        <dbReference type="Google" id="ProtNLM"/>
    </source>
</evidence>
<accession>A0A9D5AC04</accession>
<evidence type="ECO:0000313" key="2">
    <source>
        <dbReference type="Proteomes" id="UP001058974"/>
    </source>
</evidence>
<organism evidence="1 2">
    <name type="scientific">Pisum sativum</name>
    <name type="common">Garden pea</name>
    <name type="synonym">Lathyrus oleraceus</name>
    <dbReference type="NCBI Taxonomy" id="3888"/>
    <lineage>
        <taxon>Eukaryota</taxon>
        <taxon>Viridiplantae</taxon>
        <taxon>Streptophyta</taxon>
        <taxon>Embryophyta</taxon>
        <taxon>Tracheophyta</taxon>
        <taxon>Spermatophyta</taxon>
        <taxon>Magnoliopsida</taxon>
        <taxon>eudicotyledons</taxon>
        <taxon>Gunneridae</taxon>
        <taxon>Pentapetalae</taxon>
        <taxon>rosids</taxon>
        <taxon>fabids</taxon>
        <taxon>Fabales</taxon>
        <taxon>Fabaceae</taxon>
        <taxon>Papilionoideae</taxon>
        <taxon>50 kb inversion clade</taxon>
        <taxon>NPAAA clade</taxon>
        <taxon>Hologalegina</taxon>
        <taxon>IRL clade</taxon>
        <taxon>Fabeae</taxon>
        <taxon>Lathyrus</taxon>
    </lineage>
</organism>
<name>A0A9D5AC04_PEA</name>
<dbReference type="SUPFAM" id="SSF56672">
    <property type="entry name" value="DNA/RNA polymerases"/>
    <property type="match status" value="1"/>
</dbReference>
<protein>
    <recommendedName>
        <fullName evidence="3">Reverse transcriptase</fullName>
    </recommendedName>
</protein>
<proteinExistence type="predicted"/>
<dbReference type="InterPro" id="IPR043128">
    <property type="entry name" value="Rev_trsase/Diguanyl_cyclase"/>
</dbReference>
<dbReference type="AlphaFoldDB" id="A0A9D5AC04"/>
<comment type="caution">
    <text evidence="1">The sequence shown here is derived from an EMBL/GenBank/DDBJ whole genome shotgun (WGS) entry which is preliminary data.</text>
</comment>
<dbReference type="Gene3D" id="3.30.70.270">
    <property type="match status" value="1"/>
</dbReference>
<evidence type="ECO:0000313" key="1">
    <source>
        <dbReference type="EMBL" id="KAI5402411.1"/>
    </source>
</evidence>
<reference evidence="1 2" key="1">
    <citation type="journal article" date="2022" name="Nat. Genet.">
        <title>Improved pea reference genome and pan-genome highlight genomic features and evolutionary characteristics.</title>
        <authorList>
            <person name="Yang T."/>
            <person name="Liu R."/>
            <person name="Luo Y."/>
            <person name="Hu S."/>
            <person name="Wang D."/>
            <person name="Wang C."/>
            <person name="Pandey M.K."/>
            <person name="Ge S."/>
            <person name="Xu Q."/>
            <person name="Li N."/>
            <person name="Li G."/>
            <person name="Huang Y."/>
            <person name="Saxena R.K."/>
            <person name="Ji Y."/>
            <person name="Li M."/>
            <person name="Yan X."/>
            <person name="He Y."/>
            <person name="Liu Y."/>
            <person name="Wang X."/>
            <person name="Xiang C."/>
            <person name="Varshney R.K."/>
            <person name="Ding H."/>
            <person name="Gao S."/>
            <person name="Zong X."/>
        </authorList>
    </citation>
    <scope>NUCLEOTIDE SEQUENCE [LARGE SCALE GENOMIC DNA]</scope>
    <source>
        <strain evidence="1 2">cv. Zhongwan 6</strain>
    </source>
</reference>
<dbReference type="EMBL" id="JAMSHJ010000005">
    <property type="protein sequence ID" value="KAI5402411.1"/>
    <property type="molecule type" value="Genomic_DNA"/>
</dbReference>
<gene>
    <name evidence="1" type="ORF">KIW84_050140</name>
</gene>
<dbReference type="Gramene" id="Psat05G0014000-T1">
    <property type="protein sequence ID" value="KAI5402411.1"/>
    <property type="gene ID" value="KIW84_050140"/>
</dbReference>
<sequence length="131" mass="14511">MGFIVSEKGIEVDPDKVKAIQEIPEPRTEKQVCGFLGRLNYIARVKLIKSVMRMRPHALNPGQGELMTKKAWGSRKWDPFPLDRLWTKIWGTCSEASAHSASIKNDTLNNGGLATNPFYPSIASSLGGLNK</sequence>
<dbReference type="Proteomes" id="UP001058974">
    <property type="component" value="Chromosome 5"/>
</dbReference>
<keyword evidence="2" id="KW-1185">Reference proteome</keyword>
<dbReference type="InterPro" id="IPR043502">
    <property type="entry name" value="DNA/RNA_pol_sf"/>
</dbReference>